<accession>A0A1G9AJU7</accession>
<evidence type="ECO:0000259" key="4">
    <source>
        <dbReference type="Pfam" id="PF01370"/>
    </source>
</evidence>
<dbReference type="Proteomes" id="UP000198525">
    <property type="component" value="Unassembled WGS sequence"/>
</dbReference>
<evidence type="ECO:0000313" key="6">
    <source>
        <dbReference type="Proteomes" id="UP000198525"/>
    </source>
</evidence>
<dbReference type="OrthoDB" id="8770295at2"/>
<dbReference type="AlphaFoldDB" id="A0A1G9AJU7"/>
<dbReference type="PANTHER" id="PTHR43103:SF5">
    <property type="entry name" value="4-EPIMERASE, PUTATIVE (AFU_ORTHOLOGUE AFUA_7G00360)-RELATED"/>
    <property type="match status" value="1"/>
</dbReference>
<dbReference type="Pfam" id="PF01370">
    <property type="entry name" value="Epimerase"/>
    <property type="match status" value="1"/>
</dbReference>
<keyword evidence="2" id="KW-0560">Oxidoreductase</keyword>
<evidence type="ECO:0000256" key="1">
    <source>
        <dbReference type="ARBA" id="ARBA00007637"/>
    </source>
</evidence>
<dbReference type="EMBL" id="FNES01000014">
    <property type="protein sequence ID" value="SDK27523.1"/>
    <property type="molecule type" value="Genomic_DNA"/>
</dbReference>
<dbReference type="GO" id="GO:0016491">
    <property type="term" value="F:oxidoreductase activity"/>
    <property type="evidence" value="ECO:0007669"/>
    <property type="project" value="UniProtKB-KW"/>
</dbReference>
<dbReference type="STRING" id="376427.SAMN04487954_1145"/>
<dbReference type="InterPro" id="IPR001509">
    <property type="entry name" value="Epimerase_deHydtase"/>
</dbReference>
<sequence length="267" mass="29390">MIDRLLVTGAAGGMGRIIRPHLSKLAHTVRLSDIADLGEAASHEELVPCDLADAAAVSELVQGCDAIVHLGGVSLEKPWESLLQANIVGTYNLYEAVRQQDDGVRIIFASSNHVTGYYERTQRIDTGVPHRPDSLYGVTKCFGEDLACLYHDKFGVETLSVRIGWCHPKPTDTRKLAIWLSAEDFISLVQRAIVTPRLAYTVVYGFSNNAERWWDNSKAAFLGWVPKDSSEPWREEMEALDAKLLPTDPAVIYQGGPFATSGHPDDA</sequence>
<keyword evidence="3" id="KW-0520">NAD</keyword>
<comment type="similarity">
    <text evidence="1">Belongs to the NAD(P)-dependent epimerase/dehydratase family.</text>
</comment>
<dbReference type="Gene3D" id="3.40.50.720">
    <property type="entry name" value="NAD(P)-binding Rossmann-like Domain"/>
    <property type="match status" value="1"/>
</dbReference>
<evidence type="ECO:0000256" key="2">
    <source>
        <dbReference type="ARBA" id="ARBA00023002"/>
    </source>
</evidence>
<dbReference type="InterPro" id="IPR036291">
    <property type="entry name" value="NAD(P)-bd_dom_sf"/>
</dbReference>
<reference evidence="5 6" key="1">
    <citation type="submission" date="2016-10" db="EMBL/GenBank/DDBJ databases">
        <authorList>
            <person name="de Groot N.N."/>
        </authorList>
    </citation>
    <scope>NUCLEOTIDE SEQUENCE [LARGE SCALE GENOMIC DNA]</scope>
    <source>
        <strain evidence="5 6">CGMCC 1.6133</strain>
    </source>
</reference>
<proteinExistence type="inferred from homology"/>
<evidence type="ECO:0000313" key="5">
    <source>
        <dbReference type="EMBL" id="SDK27523.1"/>
    </source>
</evidence>
<protein>
    <submittedName>
        <fullName evidence="5">Uronate dehydrogenase</fullName>
    </submittedName>
</protein>
<feature type="domain" description="NAD-dependent epimerase/dehydratase" evidence="4">
    <location>
        <begin position="6"/>
        <end position="163"/>
    </location>
</feature>
<dbReference type="PANTHER" id="PTHR43103">
    <property type="entry name" value="NUCLEOSIDE-DIPHOSPHATE-SUGAR EPIMERASE"/>
    <property type="match status" value="1"/>
</dbReference>
<evidence type="ECO:0000256" key="3">
    <source>
        <dbReference type="ARBA" id="ARBA00023027"/>
    </source>
</evidence>
<keyword evidence="6" id="KW-1185">Reference proteome</keyword>
<organism evidence="5 6">
    <name type="scientific">Billgrantia gudaonensis</name>
    <dbReference type="NCBI Taxonomy" id="376427"/>
    <lineage>
        <taxon>Bacteria</taxon>
        <taxon>Pseudomonadati</taxon>
        <taxon>Pseudomonadota</taxon>
        <taxon>Gammaproteobacteria</taxon>
        <taxon>Oceanospirillales</taxon>
        <taxon>Halomonadaceae</taxon>
        <taxon>Billgrantia</taxon>
    </lineage>
</organism>
<dbReference type="RefSeq" id="WP_089687663.1">
    <property type="nucleotide sequence ID" value="NZ_FNES01000014.1"/>
</dbReference>
<dbReference type="SUPFAM" id="SSF51735">
    <property type="entry name" value="NAD(P)-binding Rossmann-fold domains"/>
    <property type="match status" value="1"/>
</dbReference>
<name>A0A1G9AJU7_9GAMM</name>
<gene>
    <name evidence="5" type="ORF">SAMN04487954_1145</name>
</gene>